<dbReference type="Proteomes" id="UP001202052">
    <property type="component" value="Unassembled WGS sequence"/>
</dbReference>
<protein>
    <submittedName>
        <fullName evidence="6">Helix-turn-helix domain-containing protein</fullName>
    </submittedName>
</protein>
<proteinExistence type="predicted"/>
<dbReference type="PANTHER" id="PTHR46796">
    <property type="entry name" value="HTH-TYPE TRANSCRIPTIONAL ACTIVATOR RHAS-RELATED"/>
    <property type="match status" value="1"/>
</dbReference>
<evidence type="ECO:0000256" key="3">
    <source>
        <dbReference type="ARBA" id="ARBA00023163"/>
    </source>
</evidence>
<reference evidence="6 7" key="1">
    <citation type="submission" date="2022-05" db="EMBL/GenBank/DDBJ databases">
        <title>Genome Resource of Streptomyces lavenduligriseus GA1-1, a Strain with Broad-Spectrum Antifungal Activity against Phytopathogenic Fungi.</title>
        <authorList>
            <person name="Qi D."/>
        </authorList>
    </citation>
    <scope>NUCLEOTIDE SEQUENCE [LARGE SCALE GENOMIC DNA]</scope>
    <source>
        <strain evidence="6 7">GA1-1</strain>
    </source>
</reference>
<dbReference type="SMART" id="SM00342">
    <property type="entry name" value="HTH_ARAC"/>
    <property type="match status" value="1"/>
</dbReference>
<keyword evidence="1" id="KW-0805">Transcription regulation</keyword>
<dbReference type="PROSITE" id="PS01124">
    <property type="entry name" value="HTH_ARAC_FAMILY_2"/>
    <property type="match status" value="1"/>
</dbReference>
<dbReference type="InterPro" id="IPR050204">
    <property type="entry name" value="AraC_XylS_family_regulators"/>
</dbReference>
<dbReference type="InterPro" id="IPR009057">
    <property type="entry name" value="Homeodomain-like_sf"/>
</dbReference>
<comment type="caution">
    <text evidence="6">The sequence shown here is derived from an EMBL/GenBank/DDBJ whole genome shotgun (WGS) entry which is preliminary data.</text>
</comment>
<keyword evidence="2" id="KW-0238">DNA-binding</keyword>
<gene>
    <name evidence="6" type="ORF">M4438_34405</name>
</gene>
<dbReference type="SUPFAM" id="SSF46689">
    <property type="entry name" value="Homeodomain-like"/>
    <property type="match status" value="1"/>
</dbReference>
<dbReference type="PANTHER" id="PTHR46796:SF6">
    <property type="entry name" value="ARAC SUBFAMILY"/>
    <property type="match status" value="1"/>
</dbReference>
<feature type="region of interest" description="Disordered" evidence="4">
    <location>
        <begin position="322"/>
        <end position="349"/>
    </location>
</feature>
<dbReference type="InterPro" id="IPR018060">
    <property type="entry name" value="HTH_AraC"/>
</dbReference>
<evidence type="ECO:0000313" key="6">
    <source>
        <dbReference type="EMBL" id="MCL3998537.1"/>
    </source>
</evidence>
<evidence type="ECO:0000256" key="4">
    <source>
        <dbReference type="SAM" id="MobiDB-lite"/>
    </source>
</evidence>
<keyword evidence="3" id="KW-0804">Transcription</keyword>
<sequence>MVLTTDSVPDQEKVTYWNEVLSRTLVPMTVSPRGTGPFDGRIATRRIGYLQVSTVEADAKRVSRTPALITPSCEALVAVGVQISGTATFAQGGRTTEVSEGDLVVYETGRPYSFDYPRRFTTHVFQLPRRTLSVPDGDIRRIAGDAIHTSGGVGAMLFPFLSSLTSVAGGHPPVIARRLADVFVDLLSTLITERAHPDGTEPDTVSGALLSRIREHIDRNLGDPDLSPESIAQAHGMSVRYLHRLFEGEETTVCRLIQRRRLEECSRELARRGRATPSVSAVAHRWGFSSPAHFSRVFRAAYGVPPREWRALHTAPDRLLAAPAGLSTTPSAPMPGGPRHPGASRLESR</sequence>
<dbReference type="Pfam" id="PF12833">
    <property type="entry name" value="HTH_18"/>
    <property type="match status" value="1"/>
</dbReference>
<keyword evidence="7" id="KW-1185">Reference proteome</keyword>
<name>A0ABT0P456_9ACTN</name>
<dbReference type="EMBL" id="JAMCCK010000065">
    <property type="protein sequence ID" value="MCL3998537.1"/>
    <property type="molecule type" value="Genomic_DNA"/>
</dbReference>
<dbReference type="Pfam" id="PF14525">
    <property type="entry name" value="AraC_binding_2"/>
    <property type="match status" value="1"/>
</dbReference>
<dbReference type="InterPro" id="IPR035418">
    <property type="entry name" value="AraC-bd_2"/>
</dbReference>
<feature type="domain" description="HTH araC/xylS-type" evidence="5">
    <location>
        <begin position="211"/>
        <end position="312"/>
    </location>
</feature>
<evidence type="ECO:0000313" key="7">
    <source>
        <dbReference type="Proteomes" id="UP001202052"/>
    </source>
</evidence>
<evidence type="ECO:0000259" key="5">
    <source>
        <dbReference type="PROSITE" id="PS01124"/>
    </source>
</evidence>
<dbReference type="InterPro" id="IPR020449">
    <property type="entry name" value="Tscrpt_reg_AraC-type_HTH"/>
</dbReference>
<organism evidence="6 7">
    <name type="scientific">Streptomyces lavenduligriseus</name>
    <dbReference type="NCBI Taxonomy" id="67315"/>
    <lineage>
        <taxon>Bacteria</taxon>
        <taxon>Bacillati</taxon>
        <taxon>Actinomycetota</taxon>
        <taxon>Actinomycetes</taxon>
        <taxon>Kitasatosporales</taxon>
        <taxon>Streptomycetaceae</taxon>
        <taxon>Streptomyces</taxon>
    </lineage>
</organism>
<accession>A0ABT0P456</accession>
<dbReference type="PRINTS" id="PR00032">
    <property type="entry name" value="HTHARAC"/>
</dbReference>
<evidence type="ECO:0000256" key="2">
    <source>
        <dbReference type="ARBA" id="ARBA00023125"/>
    </source>
</evidence>
<evidence type="ECO:0000256" key="1">
    <source>
        <dbReference type="ARBA" id="ARBA00023015"/>
    </source>
</evidence>
<dbReference type="Gene3D" id="1.10.10.60">
    <property type="entry name" value="Homeodomain-like"/>
    <property type="match status" value="1"/>
</dbReference>